<dbReference type="EMBL" id="WJBE01000026">
    <property type="protein sequence ID" value="MBC3901422.1"/>
    <property type="molecule type" value="Genomic_DNA"/>
</dbReference>
<accession>A0ABR6Z1R0</accession>
<dbReference type="Proteomes" id="UP000622405">
    <property type="component" value="Unassembled WGS sequence"/>
</dbReference>
<reference evidence="1 2" key="1">
    <citation type="journal article" date="2020" name="mSystems">
        <title>Defining Genomic and Predicted Metabolic Features of the Acetobacterium Genus.</title>
        <authorList>
            <person name="Ross D.E."/>
            <person name="Marshall C.W."/>
            <person name="Gulliver D."/>
            <person name="May H.D."/>
            <person name="Norman R.S."/>
        </authorList>
    </citation>
    <scope>NUCLEOTIDE SEQUENCE [LARGE SCALE GENOMIC DNA]</scope>
    <source>
        <strain evidence="1 2">DSM 4132</strain>
    </source>
</reference>
<evidence type="ECO:0000313" key="1">
    <source>
        <dbReference type="EMBL" id="MBC3901422.1"/>
    </source>
</evidence>
<protein>
    <recommendedName>
        <fullName evidence="3">H-type lectin domain-containing protein</fullName>
    </recommendedName>
</protein>
<organism evidence="1 2">
    <name type="scientific">Acetobacterium malicum</name>
    <dbReference type="NCBI Taxonomy" id="52692"/>
    <lineage>
        <taxon>Bacteria</taxon>
        <taxon>Bacillati</taxon>
        <taxon>Bacillota</taxon>
        <taxon>Clostridia</taxon>
        <taxon>Eubacteriales</taxon>
        <taxon>Eubacteriaceae</taxon>
        <taxon>Acetobacterium</taxon>
    </lineage>
</organism>
<evidence type="ECO:0008006" key="3">
    <source>
        <dbReference type="Google" id="ProtNLM"/>
    </source>
</evidence>
<comment type="caution">
    <text evidence="1">The sequence shown here is derived from an EMBL/GenBank/DDBJ whole genome shotgun (WGS) entry which is preliminary data.</text>
</comment>
<sequence>MIRKFGGSSGVEFQPQGVDIGVGGGSLIKSIQRGNSAMSYTSTSMEISISSIDKSKSIIRISQGGASGSSGGALSTTLLKATFKNGESKIVIERASTMSATQFTVQFSWEVIEFAPSCTIQSGVATMSQNATTASVSISNIDMSKSLLFFSHNTPVGTNGAYAYFDPWYALLYGLLLSSTSIYFGRDGADGICSANISWFVVELK</sequence>
<name>A0ABR6Z1R0_9FIRM</name>
<dbReference type="RefSeq" id="WP_186895473.1">
    <property type="nucleotide sequence ID" value="NZ_WJBE01000026.1"/>
</dbReference>
<evidence type="ECO:0000313" key="2">
    <source>
        <dbReference type="Proteomes" id="UP000622405"/>
    </source>
</evidence>
<proteinExistence type="predicted"/>
<gene>
    <name evidence="1" type="ORF">GH811_17620</name>
</gene>
<keyword evidence="2" id="KW-1185">Reference proteome</keyword>